<accession>A0ABM7MMK1</accession>
<protein>
    <submittedName>
        <fullName evidence="1">Uncharacterized protein</fullName>
    </submittedName>
</protein>
<organism evidence="1 2">
    <name type="scientific">Rhodoferax lithotrophicus</name>
    <dbReference type="NCBI Taxonomy" id="2798804"/>
    <lineage>
        <taxon>Bacteria</taxon>
        <taxon>Pseudomonadati</taxon>
        <taxon>Pseudomonadota</taxon>
        <taxon>Betaproteobacteria</taxon>
        <taxon>Burkholderiales</taxon>
        <taxon>Comamonadaceae</taxon>
        <taxon>Rhodoferax</taxon>
    </lineage>
</organism>
<sequence>MIAIEGRLVMGMGVWELTVACRQHSASADSTPSDLARG</sequence>
<dbReference type="EMBL" id="AP024238">
    <property type="protein sequence ID" value="BCO27497.1"/>
    <property type="molecule type" value="Genomic_DNA"/>
</dbReference>
<evidence type="ECO:0000313" key="1">
    <source>
        <dbReference type="EMBL" id="BCO27497.1"/>
    </source>
</evidence>
<proteinExistence type="predicted"/>
<dbReference type="Proteomes" id="UP000824366">
    <property type="component" value="Chromosome"/>
</dbReference>
<reference evidence="1 2" key="1">
    <citation type="journal article" date="2021" name="Microbiol. Spectr.">
        <title>A Single Bacterium Capable of Oxidation and Reduction of Iron at Circumneutral pH.</title>
        <authorList>
            <person name="Kato S."/>
            <person name="Ohkuma M."/>
        </authorList>
    </citation>
    <scope>NUCLEOTIDE SEQUENCE [LARGE SCALE GENOMIC DNA]</scope>
    <source>
        <strain evidence="1 2">MIZ03</strain>
    </source>
</reference>
<gene>
    <name evidence="1" type="ORF">MIZ03_2385</name>
</gene>
<keyword evidence="2" id="KW-1185">Reference proteome</keyword>
<evidence type="ECO:0000313" key="2">
    <source>
        <dbReference type="Proteomes" id="UP000824366"/>
    </source>
</evidence>
<name>A0ABM7MMK1_9BURK</name>